<organism evidence="2 3">
    <name type="scientific">Xylaria hypoxylon</name>
    <dbReference type="NCBI Taxonomy" id="37992"/>
    <lineage>
        <taxon>Eukaryota</taxon>
        <taxon>Fungi</taxon>
        <taxon>Dikarya</taxon>
        <taxon>Ascomycota</taxon>
        <taxon>Pezizomycotina</taxon>
        <taxon>Sordariomycetes</taxon>
        <taxon>Xylariomycetidae</taxon>
        <taxon>Xylariales</taxon>
        <taxon>Xylariaceae</taxon>
        <taxon>Xylaria</taxon>
    </lineage>
</organism>
<dbReference type="EMBL" id="SKBN01000210">
    <property type="protein sequence ID" value="TGJ80631.1"/>
    <property type="molecule type" value="Genomic_DNA"/>
</dbReference>
<dbReference type="OrthoDB" id="3641178at2759"/>
<gene>
    <name evidence="2" type="ORF">E0Z10_g8129</name>
</gene>
<evidence type="ECO:0000313" key="3">
    <source>
        <dbReference type="Proteomes" id="UP000297716"/>
    </source>
</evidence>
<proteinExistence type="predicted"/>
<sequence>MAGLPMPSLLYIEQDSRLGNRPSSTGFFRPAPSSAHQTHRRQQSLPLLRKAALAAPLALVAIPTNALEWKKAIDEVKQKYSARKYRSCSVQCCEILDNLKDTSVIEPLHLIYLHFYAASSLEWCARPLSSSSTYRAELLCGAQAHYAEAEVLIATAEWNVSEKARSLSWASATSLGSPSLSTRSRTPESSSTVSSPRTSVLFLDDEGPAKSTRRARVKPKKKVSFSSLPEFFEFQAEPYIRPDSPTLGWEEHVSISTHEMDAPFPLSPKKYSPTSIIKLPLEEKISPSRFKTAAEVESRVFKTGARTVTPGTPQLANRSTAADQEYNRERSSTPSNHTFDLESFLQTRTLNRFREQLSALRDQVCRHRAAVDELCTTSNDTPITPKPVNELDMFPEVQQPRLPYPTGHMRHQSTPNPIGQVSNSPRPVLRVQTDIANDAPSRHRHFRDYSLASAGLSQARCSTPVYAHSPITPTSAMLSPLSAGGDEKNLQDRIERLRASGWRRKRFDGRRYEALRVQVLGELQPCY</sequence>
<accession>A0A4Z0YMH3</accession>
<reference evidence="2 3" key="1">
    <citation type="submission" date="2019-03" db="EMBL/GenBank/DDBJ databases">
        <title>Draft genome sequence of Xylaria hypoxylon DSM 108379, a ubiquitous saprotrophic-parasitic fungi on hardwood.</title>
        <authorList>
            <person name="Buettner E."/>
            <person name="Leonhardt S."/>
            <person name="Gebauer A.M."/>
            <person name="Liers C."/>
            <person name="Hofrichter M."/>
            <person name="Kellner H."/>
        </authorList>
    </citation>
    <scope>NUCLEOTIDE SEQUENCE [LARGE SCALE GENOMIC DNA]</scope>
    <source>
        <strain evidence="2 3">DSM 108379</strain>
    </source>
</reference>
<feature type="region of interest" description="Disordered" evidence="1">
    <location>
        <begin position="306"/>
        <end position="337"/>
    </location>
</feature>
<feature type="region of interest" description="Disordered" evidence="1">
    <location>
        <begin position="173"/>
        <end position="198"/>
    </location>
</feature>
<keyword evidence="3" id="KW-1185">Reference proteome</keyword>
<feature type="compositionally biased region" description="Polar residues" evidence="1">
    <location>
        <begin position="309"/>
        <end position="322"/>
    </location>
</feature>
<protein>
    <submittedName>
        <fullName evidence="2">Uncharacterized protein</fullName>
    </submittedName>
</protein>
<evidence type="ECO:0000313" key="2">
    <source>
        <dbReference type="EMBL" id="TGJ80631.1"/>
    </source>
</evidence>
<dbReference type="AlphaFoldDB" id="A0A4Z0YMH3"/>
<comment type="caution">
    <text evidence="2">The sequence shown here is derived from an EMBL/GenBank/DDBJ whole genome shotgun (WGS) entry which is preliminary data.</text>
</comment>
<dbReference type="Proteomes" id="UP000297716">
    <property type="component" value="Unassembled WGS sequence"/>
</dbReference>
<name>A0A4Z0YMH3_9PEZI</name>
<evidence type="ECO:0000256" key="1">
    <source>
        <dbReference type="SAM" id="MobiDB-lite"/>
    </source>
</evidence>